<sequence length="151" mass="16962">MASIVLEPRVLAFHVITSPRVQRPFRLLSTALGSYLPIDLSRRHLHPLNLVTIGHGHIALMRTLALDQPYNFTWSLKANISPTAHIENLMVVFWPCNTTPLHVHLKTRSVPFLSAGFYVHQCRPQRLQNILASCCSRSCIAGQPSIVTDHP</sequence>
<proteinExistence type="predicted"/>
<protein>
    <submittedName>
        <fullName evidence="1">Uncharacterized protein</fullName>
    </submittedName>
</protein>
<evidence type="ECO:0000313" key="2">
    <source>
        <dbReference type="Proteomes" id="UP000240883"/>
    </source>
</evidence>
<organism evidence="1 2">
    <name type="scientific">Corynespora cassiicola Philippines</name>
    <dbReference type="NCBI Taxonomy" id="1448308"/>
    <lineage>
        <taxon>Eukaryota</taxon>
        <taxon>Fungi</taxon>
        <taxon>Dikarya</taxon>
        <taxon>Ascomycota</taxon>
        <taxon>Pezizomycotina</taxon>
        <taxon>Dothideomycetes</taxon>
        <taxon>Pleosporomycetidae</taxon>
        <taxon>Pleosporales</taxon>
        <taxon>Corynesporascaceae</taxon>
        <taxon>Corynespora</taxon>
    </lineage>
</organism>
<accession>A0A2T2NTN4</accession>
<dbReference type="EMBL" id="KZ678133">
    <property type="protein sequence ID" value="PSN68801.1"/>
    <property type="molecule type" value="Genomic_DNA"/>
</dbReference>
<reference evidence="1 2" key="1">
    <citation type="journal article" date="2018" name="Front. Microbiol.">
        <title>Genome-Wide Analysis of Corynespora cassiicola Leaf Fall Disease Putative Effectors.</title>
        <authorList>
            <person name="Lopez D."/>
            <person name="Ribeiro S."/>
            <person name="Label P."/>
            <person name="Fumanal B."/>
            <person name="Venisse J.S."/>
            <person name="Kohler A."/>
            <person name="de Oliveira R.R."/>
            <person name="Labutti K."/>
            <person name="Lipzen A."/>
            <person name="Lail K."/>
            <person name="Bauer D."/>
            <person name="Ohm R.A."/>
            <person name="Barry K.W."/>
            <person name="Spatafora J."/>
            <person name="Grigoriev I.V."/>
            <person name="Martin F.M."/>
            <person name="Pujade-Renaud V."/>
        </authorList>
    </citation>
    <scope>NUCLEOTIDE SEQUENCE [LARGE SCALE GENOMIC DNA]</scope>
    <source>
        <strain evidence="1 2">Philippines</strain>
    </source>
</reference>
<evidence type="ECO:0000313" key="1">
    <source>
        <dbReference type="EMBL" id="PSN68801.1"/>
    </source>
</evidence>
<name>A0A2T2NTN4_CORCC</name>
<gene>
    <name evidence="1" type="ORF">BS50DRAFT_324582</name>
</gene>
<dbReference type="Proteomes" id="UP000240883">
    <property type="component" value="Unassembled WGS sequence"/>
</dbReference>
<dbReference type="AlphaFoldDB" id="A0A2T2NTN4"/>
<keyword evidence="2" id="KW-1185">Reference proteome</keyword>